<keyword evidence="3" id="KW-1185">Reference proteome</keyword>
<name>A0A1W6MX97_9HYPH</name>
<evidence type="ECO:0000313" key="3">
    <source>
        <dbReference type="Proteomes" id="UP000193978"/>
    </source>
</evidence>
<dbReference type="RefSeq" id="WP_085772337.1">
    <property type="nucleotide sequence ID" value="NZ_AP027149.1"/>
</dbReference>
<dbReference type="EMBL" id="CP019948">
    <property type="protein sequence ID" value="ARN82214.1"/>
    <property type="molecule type" value="Genomic_DNA"/>
</dbReference>
<sequence length="112" mass="12585">MTRILAGLKTALLLATLLLAALLADLSVVGSASAQPDVHRYVRWKRNGQLDYRRLLQRYECVSSFASCGRAYGYPYSQNGGLRQPRYFYQNTPNGVVIDGPYYIGSPYDLIF</sequence>
<protein>
    <submittedName>
        <fullName evidence="2">Uncharacterized protein</fullName>
    </submittedName>
</protein>
<proteinExistence type="predicted"/>
<evidence type="ECO:0000313" key="2">
    <source>
        <dbReference type="EMBL" id="ARN82214.1"/>
    </source>
</evidence>
<reference evidence="2 3" key="1">
    <citation type="submission" date="2017-02" db="EMBL/GenBank/DDBJ databases">
        <authorList>
            <person name="Peterson S.W."/>
        </authorList>
    </citation>
    <scope>NUCLEOTIDE SEQUENCE [LARGE SCALE GENOMIC DNA]</scope>
    <source>
        <strain evidence="2 3">S285</strain>
    </source>
</reference>
<gene>
    <name evidence="2" type="ORF">B1812_15225</name>
</gene>
<evidence type="ECO:0000256" key="1">
    <source>
        <dbReference type="SAM" id="SignalP"/>
    </source>
</evidence>
<feature type="chain" id="PRO_5013297904" evidence="1">
    <location>
        <begin position="35"/>
        <end position="112"/>
    </location>
</feature>
<dbReference type="AlphaFoldDB" id="A0A1W6MX97"/>
<keyword evidence="1" id="KW-0732">Signal</keyword>
<feature type="signal peptide" evidence="1">
    <location>
        <begin position="1"/>
        <end position="34"/>
    </location>
</feature>
<organism evidence="2 3">
    <name type="scientific">Methylocystis bryophila</name>
    <dbReference type="NCBI Taxonomy" id="655015"/>
    <lineage>
        <taxon>Bacteria</taxon>
        <taxon>Pseudomonadati</taxon>
        <taxon>Pseudomonadota</taxon>
        <taxon>Alphaproteobacteria</taxon>
        <taxon>Hyphomicrobiales</taxon>
        <taxon>Methylocystaceae</taxon>
        <taxon>Methylocystis</taxon>
    </lineage>
</organism>
<dbReference type="Proteomes" id="UP000193978">
    <property type="component" value="Chromosome"/>
</dbReference>
<accession>A0A1W6MX97</accession>
<dbReference type="STRING" id="655015.B1812_15225"/>
<dbReference type="KEGG" id="mbry:B1812_15225"/>